<dbReference type="EMBL" id="JQOD01000001">
    <property type="protein sequence ID" value="KGA35219.1"/>
    <property type="molecule type" value="Genomic_DNA"/>
</dbReference>
<evidence type="ECO:0000256" key="11">
    <source>
        <dbReference type="ARBA" id="ARBA00023225"/>
    </source>
</evidence>
<dbReference type="InterPro" id="IPR029025">
    <property type="entry name" value="T3SS_substrate_exporter_C"/>
</dbReference>
<dbReference type="STRING" id="180957.B5S52_08335"/>
<dbReference type="Proteomes" id="UP000029435">
    <property type="component" value="Unassembled WGS sequence"/>
</dbReference>
<evidence type="ECO:0000256" key="7">
    <source>
        <dbReference type="ARBA" id="ARBA00022795"/>
    </source>
</evidence>
<feature type="transmembrane region" description="Helical" evidence="13">
    <location>
        <begin position="149"/>
        <end position="169"/>
    </location>
</feature>
<dbReference type="GO" id="GO:0044780">
    <property type="term" value="P:bacterial-type flagellum assembly"/>
    <property type="evidence" value="ECO:0007669"/>
    <property type="project" value="InterPro"/>
</dbReference>
<keyword evidence="9 13" id="KW-1133">Transmembrane helix</keyword>
<dbReference type="GeneID" id="57244944"/>
<reference evidence="15 16" key="1">
    <citation type="submission" date="2014-08" db="EMBL/GenBank/DDBJ databases">
        <title>Genome sequences of NCPPB Pectobacterium isolates.</title>
        <authorList>
            <person name="Glover R.H."/>
            <person name="Sapp M."/>
            <person name="Elphinstone J."/>
        </authorList>
    </citation>
    <scope>NUCLEOTIDE SEQUENCE [LARGE SCALE GENOMIC DNA]</scope>
    <source>
        <strain evidence="15 16">LMG 21372</strain>
    </source>
</reference>
<dbReference type="InterPro" id="IPR006136">
    <property type="entry name" value="FlhB"/>
</dbReference>
<evidence type="ECO:0000313" key="16">
    <source>
        <dbReference type="Proteomes" id="UP000029435"/>
    </source>
</evidence>
<keyword evidence="15" id="KW-0969">Cilium</keyword>
<sequence length="383" mass="42522">MAEDSDLEKTEAPTPQKEEKAREEGQIPRSRELTSVLMMVAGLAILWMGGEAMAGRLARIVSQSLNFDYATIGDDTQMLRHVGSLLRQAVSALIPILLGAVLVALSAPLLLGGILFSTKSLKVDFKKLDPISGLKRLFSAQSLAELFKAILKSVMVGIISTFFLIHNWPKILHLVSEAPITAMGDALELAVMCGFLIIMGLIPMVAFDVFWQVWSHIKKLRMSKQEIRDEHKQNEGDPHVKGRIRQQQRAIAQRRMMADVPKADVIVTNPTHYAVALRYDEKKMNAPRVLAKGAGEIALRIRELGAEHRVPILEAPPLARALFRHSEVGQHIPAALYAAVAEVLAWVYQLKRWKREGGLIPRKPKHLPVPDALDFAKENTTDG</sequence>
<evidence type="ECO:0000256" key="6">
    <source>
        <dbReference type="ARBA" id="ARBA00022692"/>
    </source>
</evidence>
<keyword evidence="7 13" id="KW-1005">Bacterial flagellum biogenesis</keyword>
<dbReference type="GO" id="GO:0005886">
    <property type="term" value="C:plasma membrane"/>
    <property type="evidence" value="ECO:0007669"/>
    <property type="project" value="UniProtKB-SubCell"/>
</dbReference>
<evidence type="ECO:0000256" key="1">
    <source>
        <dbReference type="ARBA" id="ARBA00004651"/>
    </source>
</evidence>
<dbReference type="Gene3D" id="6.10.250.2080">
    <property type="match status" value="1"/>
</dbReference>
<feature type="transmembrane region" description="Helical" evidence="13">
    <location>
        <begin position="92"/>
        <end position="116"/>
    </location>
</feature>
<gene>
    <name evidence="13 15" type="primary">flhB</name>
    <name evidence="15" type="ORF">KU74_01740</name>
</gene>
<comment type="similarity">
    <text evidence="2 13">Belongs to the type III secretion exporter family.</text>
</comment>
<feature type="compositionally biased region" description="Basic and acidic residues" evidence="14">
    <location>
        <begin position="7"/>
        <end position="27"/>
    </location>
</feature>
<dbReference type="SUPFAM" id="SSF160544">
    <property type="entry name" value="EscU C-terminal domain-like"/>
    <property type="match status" value="1"/>
</dbReference>
<dbReference type="GO" id="GO:0009306">
    <property type="term" value="P:protein secretion"/>
    <property type="evidence" value="ECO:0007669"/>
    <property type="project" value="InterPro"/>
</dbReference>
<keyword evidence="15" id="KW-0966">Cell projection</keyword>
<dbReference type="PRINTS" id="PR00950">
    <property type="entry name" value="TYPE3IMSPROT"/>
</dbReference>
<dbReference type="PANTHER" id="PTHR30531:SF12">
    <property type="entry name" value="FLAGELLAR BIOSYNTHETIC PROTEIN FLHB"/>
    <property type="match status" value="1"/>
</dbReference>
<keyword evidence="6 13" id="KW-0812">Transmembrane</keyword>
<evidence type="ECO:0000256" key="3">
    <source>
        <dbReference type="ARBA" id="ARBA00021622"/>
    </source>
</evidence>
<evidence type="ECO:0000256" key="9">
    <source>
        <dbReference type="ARBA" id="ARBA00022989"/>
    </source>
</evidence>
<dbReference type="OrthoDB" id="9807950at2"/>
<dbReference type="NCBIfam" id="TIGR00328">
    <property type="entry name" value="flhB"/>
    <property type="match status" value="1"/>
</dbReference>
<dbReference type="AlphaFoldDB" id="A0A0M2F2H9"/>
<evidence type="ECO:0000256" key="13">
    <source>
        <dbReference type="RuleBase" id="RU364091"/>
    </source>
</evidence>
<accession>A0A0M2F2H9</accession>
<proteinExistence type="inferred from homology"/>
<feature type="transmembrane region" description="Helical" evidence="13">
    <location>
        <begin position="189"/>
        <end position="214"/>
    </location>
</feature>
<evidence type="ECO:0000256" key="5">
    <source>
        <dbReference type="ARBA" id="ARBA00022475"/>
    </source>
</evidence>
<dbReference type="Gene3D" id="3.40.1690.10">
    <property type="entry name" value="secretion proteins EscU"/>
    <property type="match status" value="1"/>
</dbReference>
<comment type="caution">
    <text evidence="15">The sequence shown here is derived from an EMBL/GenBank/DDBJ whole genome shotgun (WGS) entry which is preliminary data.</text>
</comment>
<keyword evidence="5 13" id="KW-1003">Cell membrane</keyword>
<dbReference type="FunFam" id="3.40.1690.10:FF:000001">
    <property type="entry name" value="Flagellar biosynthetic protein FlhB"/>
    <property type="match status" value="1"/>
</dbReference>
<dbReference type="RefSeq" id="WP_010279529.1">
    <property type="nucleotide sequence ID" value="NZ_CP047495.1"/>
</dbReference>
<keyword evidence="10 13" id="KW-0472">Membrane</keyword>
<feature type="region of interest" description="Disordered" evidence="14">
    <location>
        <begin position="1"/>
        <end position="27"/>
    </location>
</feature>
<dbReference type="InterPro" id="IPR006135">
    <property type="entry name" value="T3SS_substrate_exporter"/>
</dbReference>
<evidence type="ECO:0000256" key="2">
    <source>
        <dbReference type="ARBA" id="ARBA00010690"/>
    </source>
</evidence>
<evidence type="ECO:0000256" key="12">
    <source>
        <dbReference type="ARBA" id="ARBA00025078"/>
    </source>
</evidence>
<evidence type="ECO:0000256" key="14">
    <source>
        <dbReference type="SAM" id="MobiDB-lite"/>
    </source>
</evidence>
<keyword evidence="15" id="KW-0282">Flagellum</keyword>
<comment type="subcellular location">
    <subcellularLocation>
        <location evidence="1">Cell membrane</location>
        <topology evidence="1">Multi-pass membrane protein</topology>
    </subcellularLocation>
</comment>
<name>A0A0M2F2H9_9GAMM</name>
<keyword evidence="11 13" id="KW-1006">Bacterial flagellum protein export</keyword>
<organism evidence="15 16">
    <name type="scientific">Pectobacterium brasiliense</name>
    <dbReference type="NCBI Taxonomy" id="180957"/>
    <lineage>
        <taxon>Bacteria</taxon>
        <taxon>Pseudomonadati</taxon>
        <taxon>Pseudomonadota</taxon>
        <taxon>Gammaproteobacteria</taxon>
        <taxon>Enterobacterales</taxon>
        <taxon>Pectobacteriaceae</taxon>
        <taxon>Pectobacterium</taxon>
    </lineage>
</organism>
<evidence type="ECO:0000313" key="15">
    <source>
        <dbReference type="EMBL" id="KGA35219.1"/>
    </source>
</evidence>
<keyword evidence="8 13" id="KW-0653">Protein transport</keyword>
<feature type="transmembrane region" description="Helical" evidence="13">
    <location>
        <begin position="33"/>
        <end position="50"/>
    </location>
</feature>
<evidence type="ECO:0000256" key="4">
    <source>
        <dbReference type="ARBA" id="ARBA00022448"/>
    </source>
</evidence>
<dbReference type="PANTHER" id="PTHR30531">
    <property type="entry name" value="FLAGELLAR BIOSYNTHETIC PROTEIN FLHB"/>
    <property type="match status" value="1"/>
</dbReference>
<dbReference type="Pfam" id="PF01312">
    <property type="entry name" value="Bac_export_2"/>
    <property type="match status" value="1"/>
</dbReference>
<evidence type="ECO:0000256" key="10">
    <source>
        <dbReference type="ARBA" id="ARBA00023136"/>
    </source>
</evidence>
<protein>
    <recommendedName>
        <fullName evidence="3 13">Flagellar biosynthetic protein FlhB</fullName>
    </recommendedName>
</protein>
<keyword evidence="4 13" id="KW-0813">Transport</keyword>
<evidence type="ECO:0000256" key="8">
    <source>
        <dbReference type="ARBA" id="ARBA00022927"/>
    </source>
</evidence>
<comment type="function">
    <text evidence="12 13">Required for formation of the rod structure in the basal body of the flagellar apparatus. Together with FliI and FliH, may constitute the export apparatus of flagellin.</text>
</comment>